<dbReference type="PANTHER" id="PTHR43585">
    <property type="entry name" value="FUMIPYRROLE BIOSYNTHESIS PROTEIN C"/>
    <property type="match status" value="1"/>
</dbReference>
<keyword evidence="3" id="KW-0067">ATP-binding</keyword>
<dbReference type="GO" id="GO:0005524">
    <property type="term" value="F:ATP binding"/>
    <property type="evidence" value="ECO:0007669"/>
    <property type="project" value="UniProtKB-KW"/>
</dbReference>
<sequence length="432" mass="46922">MKRVKRILLIAPNGSYRTAAYIKIAKQLGFDCIVGSTGYHAVSDVPGSTIINLDHGSTDLDLERLQKQHSRTPFDGVIATDDSVVEIAAALAKRLHLPGNSVEAVRRTCRKDLLKNALLNSSVLSPSGFEVRLDQPFESQISFSTYPCVAKPLTLSASRGVIRADNPTELKAALARIWKLIQKEGEDKYPIALVERFIPGKEIAVEGLLLNGVLSTLAIFDKPIPLNGPHFEETIYVTPSALSEAEQQEVKTVLSHACQQLELRQGPVHAEFRLNDQGIWIIDIASRSIGGQCSLLIKAGTGITLEEMIVRNSVGEDTKSKVIEKAVGVMMIPVPGNGGILRRIEGLGNAVDVPGVTGVELDARPGQILTPWPEGCAYPGFIFAEAESTDKVVRSLERSHAELKFVYSPSLPVHVVAPTSPSQLFRTDSVRQ</sequence>
<evidence type="ECO:0000259" key="4">
    <source>
        <dbReference type="PROSITE" id="PS50975"/>
    </source>
</evidence>
<dbReference type="Gene3D" id="3.40.50.20">
    <property type="match status" value="1"/>
</dbReference>
<evidence type="ECO:0000256" key="1">
    <source>
        <dbReference type="ARBA" id="ARBA00022598"/>
    </source>
</evidence>
<dbReference type="Pfam" id="PF13535">
    <property type="entry name" value="ATP-grasp_4"/>
    <property type="match status" value="1"/>
</dbReference>
<dbReference type="InterPro" id="IPR052032">
    <property type="entry name" value="ATP-dep_AA_Ligase"/>
</dbReference>
<dbReference type="GO" id="GO:0046872">
    <property type="term" value="F:metal ion binding"/>
    <property type="evidence" value="ECO:0007669"/>
    <property type="project" value="InterPro"/>
</dbReference>
<dbReference type="InterPro" id="IPR040570">
    <property type="entry name" value="LAL_C2"/>
</dbReference>
<dbReference type="InterPro" id="IPR041472">
    <property type="entry name" value="BL00235/CARNS1_N"/>
</dbReference>
<feature type="domain" description="ATP-grasp" evidence="4">
    <location>
        <begin position="115"/>
        <end position="314"/>
    </location>
</feature>
<dbReference type="Gene3D" id="3.30.470.20">
    <property type="entry name" value="ATP-grasp fold, B domain"/>
    <property type="match status" value="1"/>
</dbReference>
<organism evidence="5">
    <name type="scientific">hydrothermal vent metagenome</name>
    <dbReference type="NCBI Taxonomy" id="652676"/>
    <lineage>
        <taxon>unclassified sequences</taxon>
        <taxon>metagenomes</taxon>
        <taxon>ecological metagenomes</taxon>
    </lineage>
</organism>
<dbReference type="Pfam" id="PF18130">
    <property type="entry name" value="ATPgrasp_N"/>
    <property type="match status" value="1"/>
</dbReference>
<evidence type="ECO:0000313" key="5">
    <source>
        <dbReference type="EMBL" id="CUS54113.1"/>
    </source>
</evidence>
<keyword evidence="2" id="KW-0547">Nucleotide-binding</keyword>
<keyword evidence="1" id="KW-0436">Ligase</keyword>
<name>A0A160TT18_9ZZZZ</name>
<protein>
    <submittedName>
        <fullName evidence="5">Similar to Biotin carboxylase</fullName>
    </submittedName>
</protein>
<dbReference type="InterPro" id="IPR011761">
    <property type="entry name" value="ATP-grasp"/>
</dbReference>
<dbReference type="PANTHER" id="PTHR43585:SF2">
    <property type="entry name" value="ATP-GRASP ENZYME FSQD"/>
    <property type="match status" value="1"/>
</dbReference>
<gene>
    <name evidence="5" type="ORF">MGWOODY_XGa618</name>
</gene>
<evidence type="ECO:0000256" key="2">
    <source>
        <dbReference type="ARBA" id="ARBA00022741"/>
    </source>
</evidence>
<dbReference type="GO" id="GO:0016874">
    <property type="term" value="F:ligase activity"/>
    <property type="evidence" value="ECO:0007669"/>
    <property type="project" value="UniProtKB-KW"/>
</dbReference>
<dbReference type="AlphaFoldDB" id="A0A160TT18"/>
<dbReference type="SUPFAM" id="SSF56059">
    <property type="entry name" value="Glutathione synthetase ATP-binding domain-like"/>
    <property type="match status" value="1"/>
</dbReference>
<dbReference type="Pfam" id="PF18603">
    <property type="entry name" value="LAL_C2"/>
    <property type="match status" value="1"/>
</dbReference>
<proteinExistence type="predicted"/>
<reference evidence="5" key="1">
    <citation type="submission" date="2015-10" db="EMBL/GenBank/DDBJ databases">
        <authorList>
            <person name="Gilbert D.G."/>
        </authorList>
    </citation>
    <scope>NUCLEOTIDE SEQUENCE</scope>
</reference>
<dbReference type="PROSITE" id="PS50975">
    <property type="entry name" value="ATP_GRASP"/>
    <property type="match status" value="1"/>
</dbReference>
<evidence type="ECO:0000256" key="3">
    <source>
        <dbReference type="ARBA" id="ARBA00022840"/>
    </source>
</evidence>
<dbReference type="EMBL" id="CZRL01000104">
    <property type="protein sequence ID" value="CUS54113.1"/>
    <property type="molecule type" value="Genomic_DNA"/>
</dbReference>
<accession>A0A160TT18</accession>